<feature type="transmembrane region" description="Helical" evidence="1">
    <location>
        <begin position="6"/>
        <end position="27"/>
    </location>
</feature>
<comment type="caution">
    <text evidence="2">The sequence shown here is derived from an EMBL/GenBank/DDBJ whole genome shotgun (WGS) entry which is preliminary data.</text>
</comment>
<reference evidence="2 3" key="1">
    <citation type="journal article" date="2020" name="ISME J.">
        <title>Uncovering the hidden diversity of litter-decomposition mechanisms in mushroom-forming fungi.</title>
        <authorList>
            <person name="Floudas D."/>
            <person name="Bentzer J."/>
            <person name="Ahren D."/>
            <person name="Johansson T."/>
            <person name="Persson P."/>
            <person name="Tunlid A."/>
        </authorList>
    </citation>
    <scope>NUCLEOTIDE SEQUENCE [LARGE SCALE GENOMIC DNA]</scope>
    <source>
        <strain evidence="2 3">CBS 406.79</strain>
    </source>
</reference>
<gene>
    <name evidence="2" type="ORF">D9757_005924</name>
</gene>
<keyword evidence="1" id="KW-1133">Transmembrane helix</keyword>
<dbReference type="AlphaFoldDB" id="A0A8H5HN69"/>
<evidence type="ECO:0000256" key="1">
    <source>
        <dbReference type="SAM" id="Phobius"/>
    </source>
</evidence>
<evidence type="ECO:0000313" key="2">
    <source>
        <dbReference type="EMBL" id="KAF5386458.1"/>
    </source>
</evidence>
<name>A0A8H5HN69_9AGAR</name>
<protein>
    <submittedName>
        <fullName evidence="2">Uncharacterized protein</fullName>
    </submittedName>
</protein>
<keyword evidence="1" id="KW-0812">Transmembrane</keyword>
<keyword evidence="1" id="KW-0472">Membrane</keyword>
<evidence type="ECO:0000313" key="3">
    <source>
        <dbReference type="Proteomes" id="UP000518752"/>
    </source>
</evidence>
<proteinExistence type="predicted"/>
<dbReference type="EMBL" id="JAACJN010000035">
    <property type="protein sequence ID" value="KAF5386458.1"/>
    <property type="molecule type" value="Genomic_DNA"/>
</dbReference>
<sequence>MVNIAIALIVPQITALYPALIILVHVVKAPEYNQTIENHSRYVDQHDMAMTQIQDNATDVYVLSGPPGKSQATSEFSG</sequence>
<dbReference type="Proteomes" id="UP000518752">
    <property type="component" value="Unassembled WGS sequence"/>
</dbReference>
<accession>A0A8H5HN69</accession>
<keyword evidence="3" id="KW-1185">Reference proteome</keyword>
<organism evidence="2 3">
    <name type="scientific">Collybiopsis confluens</name>
    <dbReference type="NCBI Taxonomy" id="2823264"/>
    <lineage>
        <taxon>Eukaryota</taxon>
        <taxon>Fungi</taxon>
        <taxon>Dikarya</taxon>
        <taxon>Basidiomycota</taxon>
        <taxon>Agaricomycotina</taxon>
        <taxon>Agaricomycetes</taxon>
        <taxon>Agaricomycetidae</taxon>
        <taxon>Agaricales</taxon>
        <taxon>Marasmiineae</taxon>
        <taxon>Omphalotaceae</taxon>
        <taxon>Collybiopsis</taxon>
    </lineage>
</organism>